<keyword evidence="5" id="KW-0175">Coiled coil</keyword>
<dbReference type="InterPro" id="IPR036388">
    <property type="entry name" value="WH-like_DNA-bd_sf"/>
</dbReference>
<dbReference type="PROSITE" id="PS50931">
    <property type="entry name" value="HTH_LYSR"/>
    <property type="match status" value="1"/>
</dbReference>
<dbReference type="PRINTS" id="PR00039">
    <property type="entry name" value="HTHLYSR"/>
</dbReference>
<protein>
    <submittedName>
        <fullName evidence="7">DNA-binding transcriptional LysR family regulator</fullName>
    </submittedName>
</protein>
<keyword evidence="4" id="KW-0804">Transcription</keyword>
<dbReference type="PANTHER" id="PTHR30419">
    <property type="entry name" value="HTH-TYPE TRANSCRIPTIONAL REGULATOR YBHD"/>
    <property type="match status" value="1"/>
</dbReference>
<proteinExistence type="inferred from homology"/>
<dbReference type="EMBL" id="SHKO01000002">
    <property type="protein sequence ID" value="RZT94489.1"/>
    <property type="molecule type" value="Genomic_DNA"/>
</dbReference>
<comment type="similarity">
    <text evidence="1">Belongs to the LysR transcriptional regulatory family.</text>
</comment>
<feature type="coiled-coil region" evidence="5">
    <location>
        <begin position="79"/>
        <end position="106"/>
    </location>
</feature>
<dbReference type="InterPro" id="IPR050950">
    <property type="entry name" value="HTH-type_LysR_regulators"/>
</dbReference>
<dbReference type="GO" id="GO:0003700">
    <property type="term" value="F:DNA-binding transcription factor activity"/>
    <property type="evidence" value="ECO:0007669"/>
    <property type="project" value="InterPro"/>
</dbReference>
<evidence type="ECO:0000313" key="8">
    <source>
        <dbReference type="Proteomes" id="UP000293398"/>
    </source>
</evidence>
<dbReference type="Proteomes" id="UP000293398">
    <property type="component" value="Unassembled WGS sequence"/>
</dbReference>
<dbReference type="SUPFAM" id="SSF46785">
    <property type="entry name" value="Winged helix' DNA-binding domain"/>
    <property type="match status" value="1"/>
</dbReference>
<evidence type="ECO:0000313" key="7">
    <source>
        <dbReference type="EMBL" id="RZT94489.1"/>
    </source>
</evidence>
<comment type="caution">
    <text evidence="7">The sequence shown here is derived from an EMBL/GenBank/DDBJ whole genome shotgun (WGS) entry which is preliminary data.</text>
</comment>
<keyword evidence="3 7" id="KW-0238">DNA-binding</keyword>
<sequence>MMPASKSNRSSTLRFDLLELETFLAVVDCGSFNAAATRLHISQPAVTQRVQRLEAVLHTRLLTRTTRRMEPTEAGKKLYEKATIALHDLRNLLDDFQAEAEQGKRRLVVAASPIIAAQSLPSIIQRFTRRHAHVDVHIKDMQHDEILAAIHSADADLGVVAFEGDPAMFTFEPLGEDEMVVVVPTDHPLALSQPATLASLSGYPLLLLQQYDRIQSQIANAMREQGLRGRFAPRLTNLTTLLAMLDSGHGVALLPRSMAQTNVQRPRTILSLPELHLTRCFGILLSRKHMPTMCAQHFCDQLREDFAATLGPPSGAK</sequence>
<accession>A0A4V2FSJ0</accession>
<dbReference type="SUPFAM" id="SSF53850">
    <property type="entry name" value="Periplasmic binding protein-like II"/>
    <property type="match status" value="1"/>
</dbReference>
<dbReference type="GO" id="GO:0003677">
    <property type="term" value="F:DNA binding"/>
    <property type="evidence" value="ECO:0007669"/>
    <property type="project" value="UniProtKB-KW"/>
</dbReference>
<dbReference type="FunFam" id="1.10.10.10:FF:000001">
    <property type="entry name" value="LysR family transcriptional regulator"/>
    <property type="match status" value="1"/>
</dbReference>
<evidence type="ECO:0000256" key="1">
    <source>
        <dbReference type="ARBA" id="ARBA00009437"/>
    </source>
</evidence>
<dbReference type="InterPro" id="IPR000847">
    <property type="entry name" value="LysR_HTH_N"/>
</dbReference>
<name>A0A4V2FSJ0_9BURK</name>
<dbReference type="InterPro" id="IPR005119">
    <property type="entry name" value="LysR_subst-bd"/>
</dbReference>
<dbReference type="Pfam" id="PF03466">
    <property type="entry name" value="LysR_substrate"/>
    <property type="match status" value="1"/>
</dbReference>
<organism evidence="7 8">
    <name type="scientific">Advenella incenata</name>
    <dbReference type="NCBI Taxonomy" id="267800"/>
    <lineage>
        <taxon>Bacteria</taxon>
        <taxon>Pseudomonadati</taxon>
        <taxon>Pseudomonadota</taxon>
        <taxon>Betaproteobacteria</taxon>
        <taxon>Burkholderiales</taxon>
        <taxon>Alcaligenaceae</taxon>
    </lineage>
</organism>
<dbReference type="GO" id="GO:0005829">
    <property type="term" value="C:cytosol"/>
    <property type="evidence" value="ECO:0007669"/>
    <property type="project" value="TreeGrafter"/>
</dbReference>
<evidence type="ECO:0000256" key="5">
    <source>
        <dbReference type="SAM" id="Coils"/>
    </source>
</evidence>
<dbReference type="InterPro" id="IPR036390">
    <property type="entry name" value="WH_DNA-bd_sf"/>
</dbReference>
<feature type="domain" description="HTH lysR-type" evidence="6">
    <location>
        <begin position="15"/>
        <end position="72"/>
    </location>
</feature>
<gene>
    <name evidence="7" type="ORF">EV681_2909</name>
</gene>
<evidence type="ECO:0000259" key="6">
    <source>
        <dbReference type="PROSITE" id="PS50931"/>
    </source>
</evidence>
<dbReference type="RefSeq" id="WP_130304335.1">
    <property type="nucleotide sequence ID" value="NZ_SHKO01000002.1"/>
</dbReference>
<dbReference type="Pfam" id="PF00126">
    <property type="entry name" value="HTH_1"/>
    <property type="match status" value="1"/>
</dbReference>
<dbReference type="Gene3D" id="1.10.10.10">
    <property type="entry name" value="Winged helix-like DNA-binding domain superfamily/Winged helix DNA-binding domain"/>
    <property type="match status" value="1"/>
</dbReference>
<reference evidence="7 8" key="1">
    <citation type="submission" date="2019-02" db="EMBL/GenBank/DDBJ databases">
        <title>Genomic Encyclopedia of Type Strains, Phase IV (KMG-IV): sequencing the most valuable type-strain genomes for metagenomic binning, comparative biology and taxonomic classification.</title>
        <authorList>
            <person name="Goeker M."/>
        </authorList>
    </citation>
    <scope>NUCLEOTIDE SEQUENCE [LARGE SCALE GENOMIC DNA]</scope>
    <source>
        <strain evidence="7 8">DSM 23814</strain>
    </source>
</reference>
<keyword evidence="2" id="KW-0805">Transcription regulation</keyword>
<evidence type="ECO:0000256" key="3">
    <source>
        <dbReference type="ARBA" id="ARBA00023125"/>
    </source>
</evidence>
<dbReference type="AlphaFoldDB" id="A0A4V2FSJ0"/>
<evidence type="ECO:0000256" key="4">
    <source>
        <dbReference type="ARBA" id="ARBA00023163"/>
    </source>
</evidence>
<evidence type="ECO:0000256" key="2">
    <source>
        <dbReference type="ARBA" id="ARBA00023015"/>
    </source>
</evidence>
<dbReference type="Gene3D" id="3.40.190.290">
    <property type="match status" value="1"/>
</dbReference>
<dbReference type="OrthoDB" id="8629411at2"/>
<keyword evidence="8" id="KW-1185">Reference proteome</keyword>